<comment type="caution">
    <text evidence="1">The sequence shown here is derived from an EMBL/GenBank/DDBJ whole genome shotgun (WGS) entry which is preliminary data.</text>
</comment>
<dbReference type="EMBL" id="CM026426">
    <property type="protein sequence ID" value="KAG0575285.1"/>
    <property type="molecule type" value="Genomic_DNA"/>
</dbReference>
<sequence>MAQKSWIGEVLVVEYREISFCLRLNPLMECIPARVDCREDPDREVEVEKLRAWVRGQGRSEGTSSTIVALLQVDSLLSEPRSRSWLRRGNFEEEDKLRYLWYRHAARLLG</sequence>
<evidence type="ECO:0000313" key="1">
    <source>
        <dbReference type="EMBL" id="KAG0575285.1"/>
    </source>
</evidence>
<name>A0A8T0HX93_CERPU</name>
<dbReference type="AlphaFoldDB" id="A0A8T0HX93"/>
<protein>
    <submittedName>
        <fullName evidence="1">Uncharacterized protein</fullName>
    </submittedName>
</protein>
<dbReference type="Proteomes" id="UP000822688">
    <property type="component" value="Chromosome V"/>
</dbReference>
<reference evidence="1" key="1">
    <citation type="submission" date="2020-06" db="EMBL/GenBank/DDBJ databases">
        <title>WGS assembly of Ceratodon purpureus strain R40.</title>
        <authorList>
            <person name="Carey S.B."/>
            <person name="Jenkins J."/>
            <person name="Shu S."/>
            <person name="Lovell J.T."/>
            <person name="Sreedasyam A."/>
            <person name="Maumus F."/>
            <person name="Tiley G.P."/>
            <person name="Fernandez-Pozo N."/>
            <person name="Barry K."/>
            <person name="Chen C."/>
            <person name="Wang M."/>
            <person name="Lipzen A."/>
            <person name="Daum C."/>
            <person name="Saski C.A."/>
            <person name="Payton A.C."/>
            <person name="Mcbreen J.C."/>
            <person name="Conrad R.E."/>
            <person name="Kollar L.M."/>
            <person name="Olsson S."/>
            <person name="Huttunen S."/>
            <person name="Landis J.B."/>
            <person name="Wickett N.J."/>
            <person name="Johnson M.G."/>
            <person name="Rensing S.A."/>
            <person name="Grimwood J."/>
            <person name="Schmutz J."/>
            <person name="Mcdaniel S.F."/>
        </authorList>
    </citation>
    <scope>NUCLEOTIDE SEQUENCE</scope>
    <source>
        <strain evidence="1">R40</strain>
    </source>
</reference>
<proteinExistence type="predicted"/>
<gene>
    <name evidence="1" type="ORF">KC19_VG333600</name>
</gene>
<organism evidence="1 2">
    <name type="scientific">Ceratodon purpureus</name>
    <name type="common">Fire moss</name>
    <name type="synonym">Dicranum purpureum</name>
    <dbReference type="NCBI Taxonomy" id="3225"/>
    <lineage>
        <taxon>Eukaryota</taxon>
        <taxon>Viridiplantae</taxon>
        <taxon>Streptophyta</taxon>
        <taxon>Embryophyta</taxon>
        <taxon>Bryophyta</taxon>
        <taxon>Bryophytina</taxon>
        <taxon>Bryopsida</taxon>
        <taxon>Dicranidae</taxon>
        <taxon>Pseudoditrichales</taxon>
        <taxon>Ditrichaceae</taxon>
        <taxon>Ceratodon</taxon>
    </lineage>
</organism>
<evidence type="ECO:0000313" key="2">
    <source>
        <dbReference type="Proteomes" id="UP000822688"/>
    </source>
</evidence>
<keyword evidence="2" id="KW-1185">Reference proteome</keyword>
<accession>A0A8T0HX93</accession>